<dbReference type="SUPFAM" id="SSF55811">
    <property type="entry name" value="Nudix"/>
    <property type="match status" value="1"/>
</dbReference>
<feature type="domain" description="Nudix hydrolase" evidence="2">
    <location>
        <begin position="90"/>
        <end position="218"/>
    </location>
</feature>
<name>A0AAE4BR47_9BACT</name>
<dbReference type="PRINTS" id="PR00502">
    <property type="entry name" value="NUDIXFAMILY"/>
</dbReference>
<dbReference type="PROSITE" id="PS51462">
    <property type="entry name" value="NUDIX"/>
    <property type="match status" value="1"/>
</dbReference>
<proteinExistence type="predicted"/>
<dbReference type="Proteomes" id="UP001185092">
    <property type="component" value="Unassembled WGS sequence"/>
</dbReference>
<dbReference type="InterPro" id="IPR015797">
    <property type="entry name" value="NUDIX_hydrolase-like_dom_sf"/>
</dbReference>
<dbReference type="Pfam" id="PF00293">
    <property type="entry name" value="NUDIX"/>
    <property type="match status" value="1"/>
</dbReference>
<protein>
    <submittedName>
        <fullName evidence="3">ADP-ribose pyrophosphatase YjhB (NUDIX family)</fullName>
    </submittedName>
</protein>
<dbReference type="RefSeq" id="WP_309937766.1">
    <property type="nucleotide sequence ID" value="NZ_AP025305.1"/>
</dbReference>
<reference evidence="3" key="1">
    <citation type="submission" date="2023-07" db="EMBL/GenBank/DDBJ databases">
        <title>Genomic Encyclopedia of Type Strains, Phase IV (KMG-IV): sequencing the most valuable type-strain genomes for metagenomic binning, comparative biology and taxonomic classification.</title>
        <authorList>
            <person name="Goeker M."/>
        </authorList>
    </citation>
    <scope>NUCLEOTIDE SEQUENCE</scope>
    <source>
        <strain evidence="3">DSM 26174</strain>
    </source>
</reference>
<dbReference type="InterPro" id="IPR020476">
    <property type="entry name" value="Nudix_hydrolase"/>
</dbReference>
<keyword evidence="4" id="KW-1185">Reference proteome</keyword>
<accession>A0AAE4BR47</accession>
<dbReference type="EMBL" id="JAVDQD010000001">
    <property type="protein sequence ID" value="MDR6238286.1"/>
    <property type="molecule type" value="Genomic_DNA"/>
</dbReference>
<evidence type="ECO:0000313" key="3">
    <source>
        <dbReference type="EMBL" id="MDR6238286.1"/>
    </source>
</evidence>
<sequence length="227" mass="26167">MNRTIYFNELAVEFLVGNKIIHQDFDSILKNFQTDQDLTSLAGVVLIEHVSFENEDQFIKVLMNKDLSELSKLHVIVDEIQFNRIVAGLAIVEAAGGLVENSNKELLMIKRLGKWDLPKGKIEKGEGKEEGALREVEEECSVEVESEGYFDTTWHTYFDRKGKACLKPTYWYEMSCLNDKKMAPQLIEDIEEVKWVSSAELEDKMQDTYASLRELLKKYIEKNTSNN</sequence>
<comment type="caution">
    <text evidence="3">The sequence shown here is derived from an EMBL/GenBank/DDBJ whole genome shotgun (WGS) entry which is preliminary data.</text>
</comment>
<dbReference type="CDD" id="cd03673">
    <property type="entry name" value="NUDIX_Ap6A_hydrolase"/>
    <property type="match status" value="1"/>
</dbReference>
<evidence type="ECO:0000259" key="2">
    <source>
        <dbReference type="PROSITE" id="PS51462"/>
    </source>
</evidence>
<dbReference type="Gene3D" id="3.90.79.10">
    <property type="entry name" value="Nucleoside Triphosphate Pyrophosphohydrolase"/>
    <property type="match status" value="1"/>
</dbReference>
<gene>
    <name evidence="3" type="ORF">HNQ88_001262</name>
</gene>
<dbReference type="PANTHER" id="PTHR43736">
    <property type="entry name" value="ADP-RIBOSE PYROPHOSPHATASE"/>
    <property type="match status" value="1"/>
</dbReference>
<dbReference type="PANTHER" id="PTHR43736:SF1">
    <property type="entry name" value="DIHYDRONEOPTERIN TRIPHOSPHATE DIPHOSPHATASE"/>
    <property type="match status" value="1"/>
</dbReference>
<dbReference type="AlphaFoldDB" id="A0AAE4BR47"/>
<keyword evidence="1" id="KW-0378">Hydrolase</keyword>
<evidence type="ECO:0000313" key="4">
    <source>
        <dbReference type="Proteomes" id="UP001185092"/>
    </source>
</evidence>
<organism evidence="3 4">
    <name type="scientific">Aureibacter tunicatorum</name>
    <dbReference type="NCBI Taxonomy" id="866807"/>
    <lineage>
        <taxon>Bacteria</taxon>
        <taxon>Pseudomonadati</taxon>
        <taxon>Bacteroidota</taxon>
        <taxon>Cytophagia</taxon>
        <taxon>Cytophagales</taxon>
        <taxon>Persicobacteraceae</taxon>
        <taxon>Aureibacter</taxon>
    </lineage>
</organism>
<dbReference type="InterPro" id="IPR000086">
    <property type="entry name" value="NUDIX_hydrolase_dom"/>
</dbReference>
<evidence type="ECO:0000256" key="1">
    <source>
        <dbReference type="ARBA" id="ARBA00022801"/>
    </source>
</evidence>
<dbReference type="GO" id="GO:0016787">
    <property type="term" value="F:hydrolase activity"/>
    <property type="evidence" value="ECO:0007669"/>
    <property type="project" value="UniProtKB-KW"/>
</dbReference>